<feature type="compositionally biased region" description="Polar residues" evidence="1">
    <location>
        <begin position="11"/>
        <end position="20"/>
    </location>
</feature>
<proteinExistence type="predicted"/>
<dbReference type="EMBL" id="WUYX01000027">
    <property type="protein sequence ID" value="MXV62102.1"/>
    <property type="molecule type" value="Genomic_DNA"/>
</dbReference>
<dbReference type="Proteomes" id="UP000434101">
    <property type="component" value="Unassembled WGS sequence"/>
</dbReference>
<name>A0A6B0VMW0_9EURY</name>
<gene>
    <name evidence="2" type="ORF">GS429_08510</name>
</gene>
<accession>A0A6B0VMW0</accession>
<evidence type="ECO:0000313" key="3">
    <source>
        <dbReference type="Proteomes" id="UP000434101"/>
    </source>
</evidence>
<dbReference type="RefSeq" id="WP_160064553.1">
    <property type="nucleotide sequence ID" value="NZ_WUYX01000027.1"/>
</dbReference>
<protein>
    <submittedName>
        <fullName evidence="2">Uncharacterized protein</fullName>
    </submittedName>
</protein>
<keyword evidence="3" id="KW-1185">Reference proteome</keyword>
<comment type="caution">
    <text evidence="2">The sequence shown here is derived from an EMBL/GenBank/DDBJ whole genome shotgun (WGS) entry which is preliminary data.</text>
</comment>
<evidence type="ECO:0000313" key="2">
    <source>
        <dbReference type="EMBL" id="MXV62102.1"/>
    </source>
</evidence>
<feature type="compositionally biased region" description="Basic and acidic residues" evidence="1">
    <location>
        <begin position="1"/>
        <end position="10"/>
    </location>
</feature>
<reference evidence="2 3" key="1">
    <citation type="submission" date="2020-01" db="EMBL/GenBank/DDBJ databases">
        <title>Natronorubrum sp. JWXQ-INN 674 isolated from Inner Mongolia Autonomous Region of China.</title>
        <authorList>
            <person name="Xue Q."/>
        </authorList>
    </citation>
    <scope>NUCLEOTIDE SEQUENCE [LARGE SCALE GENOMIC DNA]</scope>
    <source>
        <strain evidence="2 3">JWXQ-INN-674</strain>
    </source>
</reference>
<evidence type="ECO:0000256" key="1">
    <source>
        <dbReference type="SAM" id="MobiDB-lite"/>
    </source>
</evidence>
<feature type="region of interest" description="Disordered" evidence="1">
    <location>
        <begin position="1"/>
        <end position="22"/>
    </location>
</feature>
<sequence>MYTDDNHTEDGNGTNSTNLAETDDVVHSALETIEDETNADCQASVDETGYYILENPSNGDAWIRTQDIAEVRP</sequence>
<dbReference type="AlphaFoldDB" id="A0A6B0VMW0"/>
<organism evidence="2 3">
    <name type="scientific">Natronorubrum halalkaliphilum</name>
    <dbReference type="NCBI Taxonomy" id="2691917"/>
    <lineage>
        <taxon>Archaea</taxon>
        <taxon>Methanobacteriati</taxon>
        <taxon>Methanobacteriota</taxon>
        <taxon>Stenosarchaea group</taxon>
        <taxon>Halobacteria</taxon>
        <taxon>Halobacteriales</taxon>
        <taxon>Natrialbaceae</taxon>
        <taxon>Natronorubrum</taxon>
    </lineage>
</organism>